<comment type="caution">
    <text evidence="1">The sequence shown here is derived from an EMBL/GenBank/DDBJ whole genome shotgun (WGS) entry which is preliminary data.</text>
</comment>
<dbReference type="EMBL" id="MCFA01000222">
    <property type="protein sequence ID" value="ORX98085.1"/>
    <property type="molecule type" value="Genomic_DNA"/>
</dbReference>
<dbReference type="Proteomes" id="UP000193144">
    <property type="component" value="Unassembled WGS sequence"/>
</dbReference>
<protein>
    <submittedName>
        <fullName evidence="1">Uncharacterized protein</fullName>
    </submittedName>
</protein>
<keyword evidence="2" id="KW-1185">Reference proteome</keyword>
<proteinExistence type="predicted"/>
<evidence type="ECO:0000313" key="1">
    <source>
        <dbReference type="EMBL" id="ORX98085.1"/>
    </source>
</evidence>
<evidence type="ECO:0000313" key="2">
    <source>
        <dbReference type="Proteomes" id="UP000193144"/>
    </source>
</evidence>
<gene>
    <name evidence="1" type="ORF">BCR34DRAFT_157293</name>
</gene>
<organism evidence="1 2">
    <name type="scientific">Clohesyomyces aquaticus</name>
    <dbReference type="NCBI Taxonomy" id="1231657"/>
    <lineage>
        <taxon>Eukaryota</taxon>
        <taxon>Fungi</taxon>
        <taxon>Dikarya</taxon>
        <taxon>Ascomycota</taxon>
        <taxon>Pezizomycotina</taxon>
        <taxon>Dothideomycetes</taxon>
        <taxon>Pleosporomycetidae</taxon>
        <taxon>Pleosporales</taxon>
        <taxon>Lindgomycetaceae</taxon>
        <taxon>Clohesyomyces</taxon>
    </lineage>
</organism>
<dbReference type="AlphaFoldDB" id="A0A1Y1YJC9"/>
<reference evidence="1 2" key="1">
    <citation type="submission" date="2016-07" db="EMBL/GenBank/DDBJ databases">
        <title>Pervasive Adenine N6-methylation of Active Genes in Fungi.</title>
        <authorList>
            <consortium name="DOE Joint Genome Institute"/>
            <person name="Mondo S.J."/>
            <person name="Dannebaum R.O."/>
            <person name="Kuo R.C."/>
            <person name="Labutti K."/>
            <person name="Haridas S."/>
            <person name="Kuo A."/>
            <person name="Salamov A."/>
            <person name="Ahrendt S.R."/>
            <person name="Lipzen A."/>
            <person name="Sullivan W."/>
            <person name="Andreopoulos W.B."/>
            <person name="Clum A."/>
            <person name="Lindquist E."/>
            <person name="Daum C."/>
            <person name="Ramamoorthy G.K."/>
            <person name="Gryganskyi A."/>
            <person name="Culley D."/>
            <person name="Magnuson J.K."/>
            <person name="James T.Y."/>
            <person name="O'Malley M.A."/>
            <person name="Stajich J.E."/>
            <person name="Spatafora J.W."/>
            <person name="Visel A."/>
            <person name="Grigoriev I.V."/>
        </authorList>
    </citation>
    <scope>NUCLEOTIDE SEQUENCE [LARGE SCALE GENOMIC DNA]</scope>
    <source>
        <strain evidence="1 2">CBS 115471</strain>
    </source>
</reference>
<name>A0A1Y1YJC9_9PLEO</name>
<sequence length="188" mass="21446">MRLLLSRLQEFQDFHAGRAIFFIPVAPFGQIIHLSRLYRRTSAMWASQGLHAGISRMKGYLLYTTSSVWSNSTSSMIRQLARRYLDISRLERRNSHLPLIPAIGIVNSHVFNSHVFNSHVFHDIASAIGPCRAVEADRQRSSAYPCSFRVNMAKLRLQRHWKRHGAVHAVEARPWEILCCSSLSGFAS</sequence>
<accession>A0A1Y1YJC9</accession>